<dbReference type="EMBL" id="GANO01003789">
    <property type="protein sequence ID" value="JAB56082.1"/>
    <property type="molecule type" value="mRNA"/>
</dbReference>
<evidence type="ECO:0000313" key="9">
    <source>
        <dbReference type="EMBL" id="JAB56082.1"/>
    </source>
</evidence>
<keyword evidence="7" id="KW-0732">Signal</keyword>
<dbReference type="CDD" id="cd00190">
    <property type="entry name" value="Tryp_SPc"/>
    <property type="match status" value="1"/>
</dbReference>
<dbReference type="GO" id="GO:0004252">
    <property type="term" value="F:serine-type endopeptidase activity"/>
    <property type="evidence" value="ECO:0007669"/>
    <property type="project" value="InterPro"/>
</dbReference>
<evidence type="ECO:0000256" key="5">
    <source>
        <dbReference type="ARBA" id="ARBA00068096"/>
    </source>
</evidence>
<dbReference type="PRINTS" id="PR00722">
    <property type="entry name" value="CHYMOTRYPSIN"/>
</dbReference>
<organism evidence="9">
    <name type="scientific">Corethrella appendiculata</name>
    <dbReference type="NCBI Taxonomy" id="1370023"/>
    <lineage>
        <taxon>Eukaryota</taxon>
        <taxon>Metazoa</taxon>
        <taxon>Ecdysozoa</taxon>
        <taxon>Arthropoda</taxon>
        <taxon>Hexapoda</taxon>
        <taxon>Insecta</taxon>
        <taxon>Pterygota</taxon>
        <taxon>Neoptera</taxon>
        <taxon>Endopterygota</taxon>
        <taxon>Diptera</taxon>
        <taxon>Nematocera</taxon>
        <taxon>Culicoidea</taxon>
        <taxon>Chaoboridae</taxon>
        <taxon>Corethrella</taxon>
    </lineage>
</organism>
<sequence length="408" mass="45030">MFLKFLLCLTITIITVNAQAQNLDDLINELFTTSKTNEPIRITEAPVQRPILPAPGIGGTTGNADLQGVCENGECVKLFQCTANNTINEDGEGLIDIRFDDTNPCQHYTLRCCTEYKEGIPDIPPEKTHDGYCGYRNPNGVGFRITGNRDSESEYGEFPWMVAILKMELFLDHPISVYLCGGSIIHPSVILTAAHCVQNKKAADLKIRAAEWDTQTTNEIYPTQDRQVAEIIVHENYYKGGLFNDVALLILTTPLELGNVVQAVCLPEQNMKFDYSRCYASGWGKDVYGKEGAYSAILKKVDLPIVPNDKCDKILKGTSLGARFNLHESFICAGGEPGKDTCKGDGGSPLVCPITEGSYQNYQAGIVAFGVGCGENQIPGVYADVAKFRHWIDGKMQLYNYDTKYYTP</sequence>
<evidence type="ECO:0000256" key="4">
    <source>
        <dbReference type="ARBA" id="ARBA00024195"/>
    </source>
</evidence>
<dbReference type="InterPro" id="IPR043504">
    <property type="entry name" value="Peptidase_S1_PA_chymotrypsin"/>
</dbReference>
<dbReference type="PROSITE" id="PS00134">
    <property type="entry name" value="TRYPSIN_HIS"/>
    <property type="match status" value="1"/>
</dbReference>
<reference evidence="9" key="1">
    <citation type="journal article" date="2014" name="Insect Biochem. Mol. Biol.">
        <title>An insight into the sialome of the frog biting fly, Corethrella appendiculata.</title>
        <authorList>
            <person name="Ribeiro J.M.C."/>
            <person name="Chagas A.C."/>
            <person name="Pham V.M."/>
            <person name="Lounibos L.P."/>
            <person name="Calvo E."/>
        </authorList>
    </citation>
    <scope>NUCLEOTIDE SEQUENCE</scope>
    <source>
        <tissue evidence="9">Salivary glands</tissue>
    </source>
</reference>
<proteinExistence type="evidence at transcript level"/>
<keyword evidence="3" id="KW-1015">Disulfide bond</keyword>
<dbReference type="AlphaFoldDB" id="U5EUN9"/>
<name>U5EUN9_9DIPT</name>
<feature type="domain" description="Peptidase S1" evidence="8">
    <location>
        <begin position="145"/>
        <end position="397"/>
    </location>
</feature>
<dbReference type="Pfam" id="PF18322">
    <property type="entry name" value="CLIP_1"/>
    <property type="match status" value="1"/>
</dbReference>
<accession>U5EUN9</accession>
<feature type="chain" id="PRO_5004660118" description="Phenoloxidase-activating factor 2" evidence="7">
    <location>
        <begin position="19"/>
        <end position="408"/>
    </location>
</feature>
<dbReference type="InterPro" id="IPR009003">
    <property type="entry name" value="Peptidase_S1_PA"/>
</dbReference>
<comment type="similarity">
    <text evidence="4">Belongs to the peptidase S1 family. CLIP subfamily.</text>
</comment>
<dbReference type="Pfam" id="PF00089">
    <property type="entry name" value="Trypsin"/>
    <property type="match status" value="1"/>
</dbReference>
<evidence type="ECO:0000259" key="8">
    <source>
        <dbReference type="PROSITE" id="PS50240"/>
    </source>
</evidence>
<dbReference type="PANTHER" id="PTHR24258">
    <property type="entry name" value="SERINE PROTEASE-RELATED"/>
    <property type="match status" value="1"/>
</dbReference>
<dbReference type="GO" id="GO:0006508">
    <property type="term" value="P:proteolysis"/>
    <property type="evidence" value="ECO:0007669"/>
    <property type="project" value="InterPro"/>
</dbReference>
<dbReference type="PROSITE" id="PS50240">
    <property type="entry name" value="TRYPSIN_DOM"/>
    <property type="match status" value="1"/>
</dbReference>
<evidence type="ECO:0000256" key="3">
    <source>
        <dbReference type="ARBA" id="ARBA00023157"/>
    </source>
</evidence>
<dbReference type="SUPFAM" id="SSF50494">
    <property type="entry name" value="Trypsin-like serine proteases"/>
    <property type="match status" value="1"/>
</dbReference>
<dbReference type="InterPro" id="IPR018114">
    <property type="entry name" value="TRYPSIN_HIS"/>
</dbReference>
<evidence type="ECO:0000256" key="6">
    <source>
        <dbReference type="ARBA" id="ARBA00076468"/>
    </source>
</evidence>
<dbReference type="InterPro" id="IPR001254">
    <property type="entry name" value="Trypsin_dom"/>
</dbReference>
<protein>
    <recommendedName>
        <fullName evidence="5">Phenoloxidase-activating factor 2</fullName>
    </recommendedName>
    <alternativeName>
        <fullName evidence="6">Prophenoloxidase-activating factor II</fullName>
    </alternativeName>
</protein>
<dbReference type="Gene3D" id="2.40.10.10">
    <property type="entry name" value="Trypsin-like serine proteases"/>
    <property type="match status" value="2"/>
</dbReference>
<dbReference type="InterPro" id="IPR041515">
    <property type="entry name" value="PPAF-2-like_Clip"/>
</dbReference>
<dbReference type="GO" id="GO:0005576">
    <property type="term" value="C:extracellular region"/>
    <property type="evidence" value="ECO:0007669"/>
    <property type="project" value="UniProtKB-SubCell"/>
</dbReference>
<dbReference type="InterPro" id="IPR001314">
    <property type="entry name" value="Peptidase_S1A"/>
</dbReference>
<comment type="subcellular location">
    <subcellularLocation>
        <location evidence="1">Secreted</location>
    </subcellularLocation>
</comment>
<dbReference type="FunFam" id="2.40.10.10:FF:000038">
    <property type="entry name" value="Serine protease"/>
    <property type="match status" value="1"/>
</dbReference>
<dbReference type="PANTHER" id="PTHR24258:SF129">
    <property type="entry name" value="LP15124P-RELATED"/>
    <property type="match status" value="1"/>
</dbReference>
<keyword evidence="2" id="KW-0964">Secreted</keyword>
<evidence type="ECO:0000256" key="1">
    <source>
        <dbReference type="ARBA" id="ARBA00004613"/>
    </source>
</evidence>
<dbReference type="SMART" id="SM00020">
    <property type="entry name" value="Tryp_SPc"/>
    <property type="match status" value="1"/>
</dbReference>
<evidence type="ECO:0000256" key="2">
    <source>
        <dbReference type="ARBA" id="ARBA00022525"/>
    </source>
</evidence>
<feature type="signal peptide" evidence="7">
    <location>
        <begin position="1"/>
        <end position="18"/>
    </location>
</feature>
<evidence type="ECO:0000256" key="7">
    <source>
        <dbReference type="SAM" id="SignalP"/>
    </source>
</evidence>